<dbReference type="InterPro" id="IPR022271">
    <property type="entry name" value="Lipocalin_ApoD"/>
</dbReference>
<dbReference type="Pfam" id="PF08212">
    <property type="entry name" value="Lipocalin_2"/>
    <property type="match status" value="1"/>
</dbReference>
<feature type="chain" id="PRO_5033202344" description="Lipocalin/cytosolic fatty-acid binding domain-containing protein" evidence="3">
    <location>
        <begin position="19"/>
        <end position="189"/>
    </location>
</feature>
<dbReference type="AlphaFoldDB" id="A0A834XY75"/>
<accession>A0A834XY75</accession>
<dbReference type="PRINTS" id="PR01273">
    <property type="entry name" value="INVTBRTCOLOR"/>
</dbReference>
<dbReference type="PANTHER" id="PTHR10612:SF34">
    <property type="entry name" value="APOLIPOPROTEIN D"/>
    <property type="match status" value="1"/>
</dbReference>
<dbReference type="Proteomes" id="UP000639338">
    <property type="component" value="Unassembled WGS sequence"/>
</dbReference>
<dbReference type="GO" id="GO:0005737">
    <property type="term" value="C:cytoplasm"/>
    <property type="evidence" value="ECO:0007669"/>
    <property type="project" value="TreeGrafter"/>
</dbReference>
<dbReference type="OrthoDB" id="565904at2759"/>
<dbReference type="InterPro" id="IPR000566">
    <property type="entry name" value="Lipocln_cytosolic_FA-bd_dom"/>
</dbReference>
<evidence type="ECO:0000313" key="6">
    <source>
        <dbReference type="Proteomes" id="UP000639338"/>
    </source>
</evidence>
<feature type="domain" description="Lipocalin/cytosolic fatty-acid binding" evidence="4">
    <location>
        <begin position="37"/>
        <end position="180"/>
    </location>
</feature>
<dbReference type="SUPFAM" id="SSF50814">
    <property type="entry name" value="Lipocalins"/>
    <property type="match status" value="1"/>
</dbReference>
<dbReference type="PANTHER" id="PTHR10612">
    <property type="entry name" value="APOLIPOPROTEIN D"/>
    <property type="match status" value="1"/>
</dbReference>
<keyword evidence="2" id="KW-1015">Disulfide bond</keyword>
<evidence type="ECO:0000313" key="5">
    <source>
        <dbReference type="EMBL" id="KAF7993324.1"/>
    </source>
</evidence>
<evidence type="ECO:0000256" key="3">
    <source>
        <dbReference type="PIRNR" id="PIRNR036893"/>
    </source>
</evidence>
<gene>
    <name evidence="5" type="ORF">HCN44_006384</name>
</gene>
<name>A0A834XY75_APHGI</name>
<dbReference type="Gene3D" id="2.40.128.20">
    <property type="match status" value="1"/>
</dbReference>
<dbReference type="GO" id="GO:0031409">
    <property type="term" value="F:pigment binding"/>
    <property type="evidence" value="ECO:0007669"/>
    <property type="project" value="InterPro"/>
</dbReference>
<evidence type="ECO:0000256" key="2">
    <source>
        <dbReference type="ARBA" id="ARBA00023157"/>
    </source>
</evidence>
<dbReference type="EMBL" id="JACMRX010000003">
    <property type="protein sequence ID" value="KAF7993324.1"/>
    <property type="molecule type" value="Genomic_DNA"/>
</dbReference>
<keyword evidence="6" id="KW-1185">Reference proteome</keyword>
<proteinExistence type="inferred from homology"/>
<protein>
    <recommendedName>
        <fullName evidence="4">Lipocalin/cytosolic fatty-acid binding domain-containing protein</fullName>
    </recommendedName>
</protein>
<comment type="similarity">
    <text evidence="1 3">Belongs to the calycin superfamily. Lipocalin family.</text>
</comment>
<sequence>MLMLLLILSTTFVTNSLAQIQLFEYPYLQPLTTFQTSKFLGTWYQISRTPNQYEIDQKCSIIGYALHDYSPLTAYIASTDIKTGELSRLPASDTARELYLAQWDFRYPANLEASNGVTSILDTDYVNWAVKTLVQPSQNRPGYELIVWILSREKTLSKIFYERALNVLRKNNIPIDSLALVDQNYCYIS</sequence>
<dbReference type="GO" id="GO:0000302">
    <property type="term" value="P:response to reactive oxygen species"/>
    <property type="evidence" value="ECO:0007669"/>
    <property type="project" value="TreeGrafter"/>
</dbReference>
<dbReference type="PIRSF" id="PIRSF036893">
    <property type="entry name" value="Lipocalin_ApoD"/>
    <property type="match status" value="1"/>
</dbReference>
<keyword evidence="3" id="KW-0732">Signal</keyword>
<dbReference type="InterPro" id="IPR003057">
    <property type="entry name" value="Invtbrt_color"/>
</dbReference>
<organism evidence="5 6">
    <name type="scientific">Aphidius gifuensis</name>
    <name type="common">Parasitoid wasp</name>
    <dbReference type="NCBI Taxonomy" id="684658"/>
    <lineage>
        <taxon>Eukaryota</taxon>
        <taxon>Metazoa</taxon>
        <taxon>Ecdysozoa</taxon>
        <taxon>Arthropoda</taxon>
        <taxon>Hexapoda</taxon>
        <taxon>Insecta</taxon>
        <taxon>Pterygota</taxon>
        <taxon>Neoptera</taxon>
        <taxon>Endopterygota</taxon>
        <taxon>Hymenoptera</taxon>
        <taxon>Apocrita</taxon>
        <taxon>Ichneumonoidea</taxon>
        <taxon>Braconidae</taxon>
        <taxon>Aphidiinae</taxon>
        <taxon>Aphidius</taxon>
    </lineage>
</organism>
<comment type="caution">
    <text evidence="5">The sequence shown here is derived from an EMBL/GenBank/DDBJ whole genome shotgun (WGS) entry which is preliminary data.</text>
</comment>
<dbReference type="InterPro" id="IPR012674">
    <property type="entry name" value="Calycin"/>
</dbReference>
<reference evidence="5 6" key="1">
    <citation type="submission" date="2020-08" db="EMBL/GenBank/DDBJ databases">
        <title>Aphidius gifuensis genome sequencing and assembly.</title>
        <authorList>
            <person name="Du Z."/>
        </authorList>
    </citation>
    <scope>NUCLEOTIDE SEQUENCE [LARGE SCALE GENOMIC DNA]</scope>
    <source>
        <strain evidence="5">YNYX2018</strain>
        <tissue evidence="5">Adults</tissue>
    </source>
</reference>
<evidence type="ECO:0000256" key="1">
    <source>
        <dbReference type="ARBA" id="ARBA00006889"/>
    </source>
</evidence>
<feature type="signal peptide" evidence="3">
    <location>
        <begin position="1"/>
        <end position="18"/>
    </location>
</feature>
<evidence type="ECO:0000259" key="4">
    <source>
        <dbReference type="Pfam" id="PF08212"/>
    </source>
</evidence>
<dbReference type="GO" id="GO:0006629">
    <property type="term" value="P:lipid metabolic process"/>
    <property type="evidence" value="ECO:0007669"/>
    <property type="project" value="TreeGrafter"/>
</dbReference>